<accession>W4FAF3</accession>
<name>W4FAF3_APHAT</name>
<protein>
    <submittedName>
        <fullName evidence="1">Uncharacterized protein</fullName>
    </submittedName>
</protein>
<feature type="non-terminal residue" evidence="1">
    <location>
        <position position="1"/>
    </location>
</feature>
<dbReference type="EMBL" id="KI913310">
    <property type="protein sequence ID" value="ETV64437.1"/>
    <property type="molecule type" value="Genomic_DNA"/>
</dbReference>
<dbReference type="GeneID" id="20820668"/>
<dbReference type="VEuPathDB" id="FungiDB:H257_18672"/>
<dbReference type="RefSeq" id="XP_009846068.1">
    <property type="nucleotide sequence ID" value="XM_009847766.1"/>
</dbReference>
<sequence length="69" mass="7686">APRAPQQLWHLTCSRWGLLGRIPRCAADIAAYESMLRCFIYPSLTLGPAVPSRRRLATNSFLKAASDEL</sequence>
<organism evidence="1">
    <name type="scientific">Aphanomyces astaci</name>
    <name type="common">Crayfish plague agent</name>
    <dbReference type="NCBI Taxonomy" id="112090"/>
    <lineage>
        <taxon>Eukaryota</taxon>
        <taxon>Sar</taxon>
        <taxon>Stramenopiles</taxon>
        <taxon>Oomycota</taxon>
        <taxon>Saprolegniomycetes</taxon>
        <taxon>Saprolegniales</taxon>
        <taxon>Verrucalvaceae</taxon>
        <taxon>Aphanomyces</taxon>
    </lineage>
</organism>
<proteinExistence type="predicted"/>
<evidence type="ECO:0000313" key="1">
    <source>
        <dbReference type="EMBL" id="ETV64437.1"/>
    </source>
</evidence>
<dbReference type="AlphaFoldDB" id="W4FAF3"/>
<gene>
    <name evidence="1" type="ORF">H257_18672</name>
</gene>
<reference evidence="1" key="1">
    <citation type="submission" date="2013-12" db="EMBL/GenBank/DDBJ databases">
        <title>The Genome Sequence of Aphanomyces astaci APO3.</title>
        <authorList>
            <consortium name="The Broad Institute Genomics Platform"/>
            <person name="Russ C."/>
            <person name="Tyler B."/>
            <person name="van West P."/>
            <person name="Dieguez-Uribeondo J."/>
            <person name="Young S.K."/>
            <person name="Zeng Q."/>
            <person name="Gargeya S."/>
            <person name="Fitzgerald M."/>
            <person name="Abouelleil A."/>
            <person name="Alvarado L."/>
            <person name="Chapman S.B."/>
            <person name="Gainer-Dewar J."/>
            <person name="Goldberg J."/>
            <person name="Griggs A."/>
            <person name="Gujja S."/>
            <person name="Hansen M."/>
            <person name="Howarth C."/>
            <person name="Imamovic A."/>
            <person name="Ireland A."/>
            <person name="Larimer J."/>
            <person name="McCowan C."/>
            <person name="Murphy C."/>
            <person name="Pearson M."/>
            <person name="Poon T.W."/>
            <person name="Priest M."/>
            <person name="Roberts A."/>
            <person name="Saif S."/>
            <person name="Shea T."/>
            <person name="Sykes S."/>
            <person name="Wortman J."/>
            <person name="Nusbaum C."/>
            <person name="Birren B."/>
        </authorList>
    </citation>
    <scope>NUCLEOTIDE SEQUENCE [LARGE SCALE GENOMIC DNA]</scope>
    <source>
        <strain evidence="1">APO3</strain>
    </source>
</reference>